<evidence type="ECO:0000259" key="12">
    <source>
        <dbReference type="SMART" id="SM01002"/>
    </source>
</evidence>
<comment type="catalytic activity">
    <reaction evidence="8">
        <text>NAD(+) + NADPH + H(+)(in) = NADH + NADP(+) + H(+)(out)</text>
        <dbReference type="Rhea" id="RHEA:47992"/>
        <dbReference type="ChEBI" id="CHEBI:15378"/>
        <dbReference type="ChEBI" id="CHEBI:57540"/>
        <dbReference type="ChEBI" id="CHEBI:57783"/>
        <dbReference type="ChEBI" id="CHEBI:57945"/>
        <dbReference type="ChEBI" id="CHEBI:58349"/>
        <dbReference type="EC" id="7.1.1.1"/>
    </reaction>
</comment>
<evidence type="ECO:0000256" key="10">
    <source>
        <dbReference type="ARBA" id="ARBA00076996"/>
    </source>
</evidence>
<keyword evidence="4" id="KW-0547">Nucleotide-binding</keyword>
<keyword evidence="6" id="KW-1278">Translocase</keyword>
<dbReference type="InterPro" id="IPR008143">
    <property type="entry name" value="Ala_DH/PNT_CS2"/>
</dbReference>
<evidence type="ECO:0000256" key="3">
    <source>
        <dbReference type="ARBA" id="ARBA00012943"/>
    </source>
</evidence>
<dbReference type="SUPFAM" id="SSF52283">
    <property type="entry name" value="Formate/glycerate dehydrogenase catalytic domain-like"/>
    <property type="match status" value="1"/>
</dbReference>
<feature type="domain" description="Alanine dehydrogenase/pyridine nucleotide transhydrogenase NAD(H)-binding" evidence="12">
    <location>
        <begin position="145"/>
        <end position="312"/>
    </location>
</feature>
<dbReference type="Pfam" id="PF05222">
    <property type="entry name" value="AlaDh_PNT_N"/>
    <property type="match status" value="1"/>
</dbReference>
<dbReference type="PROSITE" id="PS00837">
    <property type="entry name" value="ALADH_PNT_2"/>
    <property type="match status" value="1"/>
</dbReference>
<comment type="function">
    <text evidence="1">The transhydrogenation between NADH and NADP is coupled to respiration and ATP hydrolysis and functions as a proton pump across the membrane.</text>
</comment>
<proteinExistence type="inferred from homology"/>
<dbReference type="EMBL" id="CP027806">
    <property type="protein sequence ID" value="AXJ00968.1"/>
    <property type="molecule type" value="Genomic_DNA"/>
</dbReference>
<evidence type="ECO:0000259" key="13">
    <source>
        <dbReference type="SMART" id="SM01003"/>
    </source>
</evidence>
<dbReference type="EC" id="7.1.1.1" evidence="3"/>
<reference evidence="14 15" key="1">
    <citation type="submission" date="2018-03" db="EMBL/GenBank/DDBJ databases">
        <title>Phenotypic and genomic properties of Cyclonatronum proteinivorum gen. nov., sp. nov., a haloalkaliphilic bacteroidete from soda lakes possessing Na+-translocating rhodopsin.</title>
        <authorList>
            <person name="Toshchakov S.V."/>
            <person name="Korzhenkov A."/>
            <person name="Samarov N.I."/>
            <person name="Kublanov I.V."/>
            <person name="Muntyan M.S."/>
            <person name="Sorokin D.Y."/>
        </authorList>
    </citation>
    <scope>NUCLEOTIDE SEQUENCE [LARGE SCALE GENOMIC DNA]</scope>
    <source>
        <strain evidence="14 15">Omega</strain>
    </source>
</reference>
<dbReference type="GO" id="GO:0005886">
    <property type="term" value="C:plasma membrane"/>
    <property type="evidence" value="ECO:0007669"/>
    <property type="project" value="TreeGrafter"/>
</dbReference>
<dbReference type="InterPro" id="IPR036291">
    <property type="entry name" value="NAD(P)-bd_dom_sf"/>
</dbReference>
<dbReference type="RefSeq" id="WP_114984213.1">
    <property type="nucleotide sequence ID" value="NZ_CP027806.1"/>
</dbReference>
<evidence type="ECO:0000256" key="7">
    <source>
        <dbReference type="ARBA" id="ARBA00023027"/>
    </source>
</evidence>
<name>A0A345UKG6_9BACT</name>
<feature type="domain" description="Alanine dehydrogenase/pyridine nucleotide transhydrogenase N-terminal" evidence="13">
    <location>
        <begin position="4"/>
        <end position="136"/>
    </location>
</feature>
<dbReference type="AlphaFoldDB" id="A0A345UKG6"/>
<evidence type="ECO:0000256" key="2">
    <source>
        <dbReference type="ARBA" id="ARBA00005689"/>
    </source>
</evidence>
<evidence type="ECO:0000313" key="15">
    <source>
        <dbReference type="Proteomes" id="UP000254808"/>
    </source>
</evidence>
<keyword evidence="5" id="KW-0521">NADP</keyword>
<protein>
    <recommendedName>
        <fullName evidence="9">NAD(P) transhydrogenase subunit alpha part 1</fullName>
        <ecNumber evidence="3">7.1.1.1</ecNumber>
    </recommendedName>
    <alternativeName>
        <fullName evidence="11">Nicotinamide nucleotide transhydrogenase subunit alpha 1</fullName>
    </alternativeName>
    <alternativeName>
        <fullName evidence="10">Pyridine nucleotide transhydrogenase subunit alpha 1</fullName>
    </alternativeName>
</protein>
<dbReference type="InterPro" id="IPR007886">
    <property type="entry name" value="AlaDH/PNT_N"/>
</dbReference>
<dbReference type="PANTHER" id="PTHR10160:SF19">
    <property type="entry name" value="PROTON-TRANSLOCATING NAD(P)(+) TRANSHYDROGENASE"/>
    <property type="match status" value="1"/>
</dbReference>
<evidence type="ECO:0000256" key="11">
    <source>
        <dbReference type="ARBA" id="ARBA00084087"/>
    </source>
</evidence>
<dbReference type="GO" id="GO:0006740">
    <property type="term" value="P:NADPH regeneration"/>
    <property type="evidence" value="ECO:0007669"/>
    <property type="project" value="TreeGrafter"/>
</dbReference>
<evidence type="ECO:0000256" key="8">
    <source>
        <dbReference type="ARBA" id="ARBA00048202"/>
    </source>
</evidence>
<dbReference type="Proteomes" id="UP000254808">
    <property type="component" value="Chromosome"/>
</dbReference>
<evidence type="ECO:0000256" key="9">
    <source>
        <dbReference type="ARBA" id="ARBA00071353"/>
    </source>
</evidence>
<dbReference type="KEGG" id="cprv:CYPRO_1717"/>
<evidence type="ECO:0000313" key="14">
    <source>
        <dbReference type="EMBL" id="AXJ00968.1"/>
    </source>
</evidence>
<dbReference type="NCBIfam" id="NF006942">
    <property type="entry name" value="PRK09424.1"/>
    <property type="match status" value="1"/>
</dbReference>
<dbReference type="FunFam" id="3.40.50.720:FF:000188">
    <property type="entry name" value="NAD(P) transhydrogenase alpha subunit 1"/>
    <property type="match status" value="1"/>
</dbReference>
<dbReference type="OrthoDB" id="9804592at2"/>
<dbReference type="SMART" id="SM01002">
    <property type="entry name" value="AlaDh_PNT_C"/>
    <property type="match status" value="1"/>
</dbReference>
<sequence length="380" mass="40265">MIIGIPKETRPGETRVAFNPETAQKWVDKGLEVRIEKSAGLASFFTDEAYKEAGCVITDNAIEGADIILKVNRPTPDEIKRMKSGAVFAGFLWPAQNRDTVEALLKSGITSLGMESVPRISRAQKMDALSSMGSIAGYKAVLIGADALAKYMPMMMTAAGTIAPAKVLVLGAGVAGLQAIATAKRLGAVVEAFDVRASVKEQVESLGATFVDVPLAEEDQQAETAGGYAKELSEASKKLQEEAIQERVKQSDLVITTALIPGKKAPVLVRASAVEGMKPGAVIVDLAAEQGGNCELTKADEVTEVHNVRIFGPTNITAALPLHASQLYARNLNNLLELIIKEGKLTLDFEDEIVKGSTVTHAGEVVSPFVRAQLGLNADA</sequence>
<dbReference type="GO" id="GO:0008750">
    <property type="term" value="F:proton-translocating NAD(P)+ transhydrogenase activity"/>
    <property type="evidence" value="ECO:0007669"/>
    <property type="project" value="UniProtKB-EC"/>
</dbReference>
<dbReference type="SMART" id="SM01003">
    <property type="entry name" value="AlaDh_PNT_N"/>
    <property type="match status" value="1"/>
</dbReference>
<keyword evidence="7" id="KW-0520">NAD</keyword>
<organism evidence="14 15">
    <name type="scientific">Cyclonatronum proteinivorum</name>
    <dbReference type="NCBI Taxonomy" id="1457365"/>
    <lineage>
        <taxon>Bacteria</taxon>
        <taxon>Pseudomonadati</taxon>
        <taxon>Balneolota</taxon>
        <taxon>Balneolia</taxon>
        <taxon>Balneolales</taxon>
        <taxon>Cyclonatronaceae</taxon>
        <taxon>Cyclonatronum</taxon>
    </lineage>
</organism>
<dbReference type="PANTHER" id="PTHR10160">
    <property type="entry name" value="NAD(P) TRANSHYDROGENASE"/>
    <property type="match status" value="1"/>
</dbReference>
<dbReference type="GO" id="GO:0016491">
    <property type="term" value="F:oxidoreductase activity"/>
    <property type="evidence" value="ECO:0007669"/>
    <property type="project" value="InterPro"/>
</dbReference>
<accession>A0A345UKG6</accession>
<gene>
    <name evidence="14" type="ORF">CYPRO_1717</name>
</gene>
<dbReference type="SUPFAM" id="SSF51735">
    <property type="entry name" value="NAD(P)-binding Rossmann-fold domains"/>
    <property type="match status" value="1"/>
</dbReference>
<dbReference type="Gene3D" id="3.40.50.720">
    <property type="entry name" value="NAD(P)-binding Rossmann-like Domain"/>
    <property type="match status" value="2"/>
</dbReference>
<dbReference type="CDD" id="cd05304">
    <property type="entry name" value="Rubrum_tdh"/>
    <property type="match status" value="1"/>
</dbReference>
<evidence type="ECO:0000256" key="1">
    <source>
        <dbReference type="ARBA" id="ARBA00003943"/>
    </source>
</evidence>
<dbReference type="Pfam" id="PF01262">
    <property type="entry name" value="AlaDh_PNT_C"/>
    <property type="match status" value="1"/>
</dbReference>
<comment type="similarity">
    <text evidence="2">Belongs to the AlaDH/PNT family.</text>
</comment>
<evidence type="ECO:0000256" key="5">
    <source>
        <dbReference type="ARBA" id="ARBA00022857"/>
    </source>
</evidence>
<dbReference type="GO" id="GO:0050661">
    <property type="term" value="F:NADP binding"/>
    <property type="evidence" value="ECO:0007669"/>
    <property type="project" value="TreeGrafter"/>
</dbReference>
<evidence type="ECO:0000256" key="4">
    <source>
        <dbReference type="ARBA" id="ARBA00022741"/>
    </source>
</evidence>
<keyword evidence="15" id="KW-1185">Reference proteome</keyword>
<dbReference type="InterPro" id="IPR007698">
    <property type="entry name" value="AlaDH/PNT_NAD(H)-bd"/>
</dbReference>
<evidence type="ECO:0000256" key="6">
    <source>
        <dbReference type="ARBA" id="ARBA00022967"/>
    </source>
</evidence>